<dbReference type="InterPro" id="IPR036188">
    <property type="entry name" value="FAD/NAD-bd_sf"/>
</dbReference>
<sequence length="380" mass="41407">MDEATKVAIIGAGPAGLAVAACLRQAGLDFVMLEKEQQTAPAWRRHYDRVHLHTTKRYSSLPFVPFPKDYPRYVPRHLVVEYLEAYAKRFDLEPRFGETVRAIAREGRGWQVESTSGALRASHVVIASGYNAEPLLPKFAGIDTFKGKTLHSADYRNATPFAGQSVLVVGMGNTGAEIALDLAEASARPTISVRGGVHIVPRELFGVPIQMVGMATRLGPQRINDALFPVILDLVLGRLEKFGLRRPKQGLLQQIALASRIPVIDVGTIGKIREGAIKVAPDIAEISERGARFADGRNSEFDAILFATGYRPGYARFLEPGIEPAPSGVNARASDLGLYLVGFHNAVTGLLREIGIEAQAVADDIRQRQNRKKATETLPV</sequence>
<evidence type="ECO:0000256" key="4">
    <source>
        <dbReference type="ARBA" id="ARBA00035159"/>
    </source>
</evidence>
<name>A0ABU8L167_9HYPH</name>
<gene>
    <name evidence="5" type="ORF">O7A60_22075</name>
</gene>
<proteinExistence type="predicted"/>
<evidence type="ECO:0000256" key="1">
    <source>
        <dbReference type="ARBA" id="ARBA00022630"/>
    </source>
</evidence>
<reference evidence="5 6" key="1">
    <citation type="submission" date="2022-12" db="EMBL/GenBank/DDBJ databases">
        <authorList>
            <person name="Muema E."/>
        </authorList>
    </citation>
    <scope>NUCLEOTIDE SEQUENCE [LARGE SCALE GENOMIC DNA]</scope>
    <source>
        <strain evidence="6">1326</strain>
    </source>
</reference>
<evidence type="ECO:0000256" key="3">
    <source>
        <dbReference type="ARBA" id="ARBA00023002"/>
    </source>
</evidence>
<dbReference type="PROSITE" id="PS51257">
    <property type="entry name" value="PROKAR_LIPOPROTEIN"/>
    <property type="match status" value="1"/>
</dbReference>
<dbReference type="PRINTS" id="PR00469">
    <property type="entry name" value="PNDRDTASEII"/>
</dbReference>
<keyword evidence="2" id="KW-0274">FAD</keyword>
<organism evidence="5 6">
    <name type="scientific">Mesorhizobium salmacidum</name>
    <dbReference type="NCBI Taxonomy" id="3015171"/>
    <lineage>
        <taxon>Bacteria</taxon>
        <taxon>Pseudomonadati</taxon>
        <taxon>Pseudomonadota</taxon>
        <taxon>Alphaproteobacteria</taxon>
        <taxon>Hyphomicrobiales</taxon>
        <taxon>Phyllobacteriaceae</taxon>
        <taxon>Mesorhizobium</taxon>
    </lineage>
</organism>
<evidence type="ECO:0000313" key="5">
    <source>
        <dbReference type="EMBL" id="MEI9411435.1"/>
    </source>
</evidence>
<dbReference type="PIRSF" id="PIRSF000332">
    <property type="entry name" value="FMO"/>
    <property type="match status" value="1"/>
</dbReference>
<dbReference type="InterPro" id="IPR000960">
    <property type="entry name" value="Flavin_mOase"/>
</dbReference>
<accession>A0ABU8L167</accession>
<dbReference type="InterPro" id="IPR020946">
    <property type="entry name" value="Flavin_mOase-like"/>
</dbReference>
<keyword evidence="1" id="KW-0285">Flavoprotein</keyword>
<dbReference type="Pfam" id="PF00743">
    <property type="entry name" value="FMO-like"/>
    <property type="match status" value="1"/>
</dbReference>
<dbReference type="InterPro" id="IPR050982">
    <property type="entry name" value="Auxin_biosynth/cation_transpt"/>
</dbReference>
<evidence type="ECO:0000256" key="2">
    <source>
        <dbReference type="ARBA" id="ARBA00022827"/>
    </source>
</evidence>
<dbReference type="Gene3D" id="3.50.50.60">
    <property type="entry name" value="FAD/NAD(P)-binding domain"/>
    <property type="match status" value="1"/>
</dbReference>
<evidence type="ECO:0000313" key="6">
    <source>
        <dbReference type="Proteomes" id="UP001387293"/>
    </source>
</evidence>
<dbReference type="PANTHER" id="PTHR43539">
    <property type="entry name" value="FLAVIN-BINDING MONOOXYGENASE-LIKE PROTEIN (AFU_ORTHOLOGUE AFUA_4G09220)"/>
    <property type="match status" value="1"/>
</dbReference>
<dbReference type="PRINTS" id="PR00368">
    <property type="entry name" value="FADPNR"/>
</dbReference>
<dbReference type="Proteomes" id="UP001387293">
    <property type="component" value="Unassembled WGS sequence"/>
</dbReference>
<dbReference type="EMBL" id="JAPYKS010000017">
    <property type="protein sequence ID" value="MEI9411435.1"/>
    <property type="molecule type" value="Genomic_DNA"/>
</dbReference>
<keyword evidence="6" id="KW-1185">Reference proteome</keyword>
<protein>
    <recommendedName>
        <fullName evidence="4">Trimethylamine monooxygenase</fullName>
    </recommendedName>
</protein>
<comment type="caution">
    <text evidence="5">The sequence shown here is derived from an EMBL/GenBank/DDBJ whole genome shotgun (WGS) entry which is preliminary data.</text>
</comment>
<keyword evidence="3" id="KW-0560">Oxidoreductase</keyword>
<dbReference type="SUPFAM" id="SSF51905">
    <property type="entry name" value="FAD/NAD(P)-binding domain"/>
    <property type="match status" value="1"/>
</dbReference>
<dbReference type="PANTHER" id="PTHR43539:SF78">
    <property type="entry name" value="FLAVIN-CONTAINING MONOOXYGENASE"/>
    <property type="match status" value="1"/>
</dbReference>
<dbReference type="RefSeq" id="WP_337107992.1">
    <property type="nucleotide sequence ID" value="NZ_JAPYKS010000017.1"/>
</dbReference>